<keyword evidence="2" id="KW-1185">Reference proteome</keyword>
<organism evidence="1 2">
    <name type="scientific">Entotheonella factor</name>
    <dbReference type="NCBI Taxonomy" id="1429438"/>
    <lineage>
        <taxon>Bacteria</taxon>
        <taxon>Pseudomonadati</taxon>
        <taxon>Nitrospinota/Tectimicrobiota group</taxon>
        <taxon>Candidatus Tectimicrobiota</taxon>
        <taxon>Candidatus Entotheonellia</taxon>
        <taxon>Candidatus Entotheonellales</taxon>
        <taxon>Candidatus Entotheonellaceae</taxon>
        <taxon>Candidatus Entotheonella</taxon>
    </lineage>
</organism>
<evidence type="ECO:0000313" key="2">
    <source>
        <dbReference type="Proteomes" id="UP000019141"/>
    </source>
</evidence>
<dbReference type="InterPro" id="IPR006311">
    <property type="entry name" value="TAT_signal"/>
</dbReference>
<proteinExistence type="predicted"/>
<evidence type="ECO:0000313" key="1">
    <source>
        <dbReference type="EMBL" id="ETW97548.1"/>
    </source>
</evidence>
<protein>
    <submittedName>
        <fullName evidence="1">Uncharacterized protein</fullName>
    </submittedName>
</protein>
<dbReference type="HOGENOM" id="CLU_1792937_0_0_7"/>
<name>W4LHG4_ENTF1</name>
<dbReference type="AlphaFoldDB" id="W4LHG4"/>
<comment type="caution">
    <text evidence="1">The sequence shown here is derived from an EMBL/GenBank/DDBJ whole genome shotgun (WGS) entry which is preliminary data.</text>
</comment>
<dbReference type="PROSITE" id="PS51318">
    <property type="entry name" value="TAT"/>
    <property type="match status" value="1"/>
</dbReference>
<sequence>MKTRRELLKSLATLPLLALARPAESNPMIWAALRYGLKTLGSATLGYVADLVVARTAEAIMGSRDGDHIARVWGPQGHGDQNHYGTCSTCQRAVSYMAAQMQQTRRPASRCQTPVGWCPVHPQTRAGDYCECVNTWGVYGGQAQ</sequence>
<reference evidence="1 2" key="1">
    <citation type="journal article" date="2014" name="Nature">
        <title>An environmental bacterial taxon with a large and distinct metabolic repertoire.</title>
        <authorList>
            <person name="Wilson M.C."/>
            <person name="Mori T."/>
            <person name="Ruckert C."/>
            <person name="Uria A.R."/>
            <person name="Helf M.J."/>
            <person name="Takada K."/>
            <person name="Gernert C."/>
            <person name="Steffens U.A."/>
            <person name="Heycke N."/>
            <person name="Schmitt S."/>
            <person name="Rinke C."/>
            <person name="Helfrich E.J."/>
            <person name="Brachmann A.O."/>
            <person name="Gurgui C."/>
            <person name="Wakimoto T."/>
            <person name="Kracht M."/>
            <person name="Crusemann M."/>
            <person name="Hentschel U."/>
            <person name="Abe I."/>
            <person name="Matsunaga S."/>
            <person name="Kalinowski J."/>
            <person name="Takeyama H."/>
            <person name="Piel J."/>
        </authorList>
    </citation>
    <scope>NUCLEOTIDE SEQUENCE [LARGE SCALE GENOMIC DNA]</scope>
    <source>
        <strain evidence="2">TSY1</strain>
    </source>
</reference>
<dbReference type="Proteomes" id="UP000019141">
    <property type="component" value="Unassembled WGS sequence"/>
</dbReference>
<dbReference type="EMBL" id="AZHW01000651">
    <property type="protein sequence ID" value="ETW97548.1"/>
    <property type="molecule type" value="Genomic_DNA"/>
</dbReference>
<accession>W4LHG4</accession>
<gene>
    <name evidence="1" type="ORF">ETSY1_22245</name>
</gene>